<dbReference type="EMBL" id="RBXL01000001">
    <property type="protein sequence ID" value="RKT43800.1"/>
    <property type="molecule type" value="Genomic_DNA"/>
</dbReference>
<feature type="region of interest" description="Disordered" evidence="1">
    <location>
        <begin position="101"/>
        <end position="122"/>
    </location>
</feature>
<name>A0A495V533_9GAMM</name>
<evidence type="ECO:0000256" key="1">
    <source>
        <dbReference type="SAM" id="MobiDB-lite"/>
    </source>
</evidence>
<proteinExistence type="predicted"/>
<comment type="caution">
    <text evidence="2">The sequence shown here is derived from an EMBL/GenBank/DDBJ whole genome shotgun (WGS) entry which is preliminary data.</text>
</comment>
<dbReference type="AlphaFoldDB" id="A0A495V533"/>
<evidence type="ECO:0000313" key="3">
    <source>
        <dbReference type="Proteomes" id="UP000274556"/>
    </source>
</evidence>
<gene>
    <name evidence="2" type="ORF">BDD21_1159</name>
</gene>
<feature type="compositionally biased region" description="Basic and acidic residues" evidence="1">
    <location>
        <begin position="106"/>
        <end position="116"/>
    </location>
</feature>
<protein>
    <submittedName>
        <fullName evidence="2">Uncharacterized protein DUF429</fullName>
    </submittedName>
</protein>
<organism evidence="2 3">
    <name type="scientific">Thiocapsa rosea</name>
    <dbReference type="NCBI Taxonomy" id="69360"/>
    <lineage>
        <taxon>Bacteria</taxon>
        <taxon>Pseudomonadati</taxon>
        <taxon>Pseudomonadota</taxon>
        <taxon>Gammaproteobacteria</taxon>
        <taxon>Chromatiales</taxon>
        <taxon>Chromatiaceae</taxon>
        <taxon>Thiocapsa</taxon>
    </lineage>
</organism>
<dbReference type="InterPro" id="IPR007362">
    <property type="entry name" value="DUF429"/>
</dbReference>
<reference evidence="2 3" key="1">
    <citation type="submission" date="2018-10" db="EMBL/GenBank/DDBJ databases">
        <title>Genomic Encyclopedia of Archaeal and Bacterial Type Strains, Phase II (KMG-II): from individual species to whole genera.</title>
        <authorList>
            <person name="Goeker M."/>
        </authorList>
    </citation>
    <scope>NUCLEOTIDE SEQUENCE [LARGE SCALE GENOMIC DNA]</scope>
    <source>
        <strain evidence="2 3">DSM 235</strain>
    </source>
</reference>
<keyword evidence="3" id="KW-1185">Reference proteome</keyword>
<dbReference type="OrthoDB" id="8338566at2"/>
<sequence length="270" mass="29522">MKIYGIDFTSRPSPGKPITCLECCLDGLRLEAGELIEWRDFEGFETALQRPGPWIAGVDFPLGQSRTFIENIGWPDTWAGYVDHAAGLGRDGFRATLDGYRAVRPPGDKEHRRATDRATGAISPQKLYGTPVGLMFLEGAPRLRKAGVRIPGLQDGDPERIVVEAYPGVLARRLIGRQGYKQDTRSKQTAQRDDARKRLLALILHGATQPIYGLKVDADPSLAEDPSGDRLDALLCAIQAAWAWTQRETGFGMPDAMDCLEGAIAHPIGG</sequence>
<dbReference type="Proteomes" id="UP000274556">
    <property type="component" value="Unassembled WGS sequence"/>
</dbReference>
<evidence type="ECO:0000313" key="2">
    <source>
        <dbReference type="EMBL" id="RKT43800.1"/>
    </source>
</evidence>
<dbReference type="RefSeq" id="WP_120796330.1">
    <property type="nucleotide sequence ID" value="NZ_RBXL01000001.1"/>
</dbReference>
<accession>A0A495V533</accession>
<dbReference type="Pfam" id="PF04250">
    <property type="entry name" value="DUF429"/>
    <property type="match status" value="1"/>
</dbReference>